<gene>
    <name evidence="3" type="ORF">J2X07_002283</name>
</gene>
<feature type="transmembrane region" description="Helical" evidence="2">
    <location>
        <begin position="71"/>
        <end position="89"/>
    </location>
</feature>
<reference evidence="3 4" key="1">
    <citation type="submission" date="2023-07" db="EMBL/GenBank/DDBJ databases">
        <title>Sorghum-associated microbial communities from plants grown in Nebraska, USA.</title>
        <authorList>
            <person name="Schachtman D."/>
        </authorList>
    </citation>
    <scope>NUCLEOTIDE SEQUENCE [LARGE SCALE GENOMIC DNA]</scope>
    <source>
        <strain evidence="3 4">BE211</strain>
    </source>
</reference>
<protein>
    <submittedName>
        <fullName evidence="3">Uncharacterized membrane protein YjjP (DUF1212 family)</fullName>
    </submittedName>
</protein>
<name>A0ABU1U1G0_9BACL</name>
<keyword evidence="2" id="KW-1133">Transmembrane helix</keyword>
<evidence type="ECO:0000256" key="2">
    <source>
        <dbReference type="SAM" id="Phobius"/>
    </source>
</evidence>
<keyword evidence="4" id="KW-1185">Reference proteome</keyword>
<comment type="caution">
    <text evidence="3">The sequence shown here is derived from an EMBL/GenBank/DDBJ whole genome shotgun (WGS) entry which is preliminary data.</text>
</comment>
<organism evidence="3 4">
    <name type="scientific">Fictibacillus barbaricus</name>
    <dbReference type="NCBI Taxonomy" id="182136"/>
    <lineage>
        <taxon>Bacteria</taxon>
        <taxon>Bacillati</taxon>
        <taxon>Bacillota</taxon>
        <taxon>Bacilli</taxon>
        <taxon>Bacillales</taxon>
        <taxon>Fictibacillaceae</taxon>
        <taxon>Fictibacillus</taxon>
    </lineage>
</organism>
<dbReference type="RefSeq" id="WP_310258798.1">
    <property type="nucleotide sequence ID" value="NZ_JAVDWA010000003.1"/>
</dbReference>
<evidence type="ECO:0000313" key="4">
    <source>
        <dbReference type="Proteomes" id="UP001258181"/>
    </source>
</evidence>
<feature type="transmembrane region" description="Helical" evidence="2">
    <location>
        <begin position="21"/>
        <end position="38"/>
    </location>
</feature>
<dbReference type="Proteomes" id="UP001258181">
    <property type="component" value="Unassembled WGS sequence"/>
</dbReference>
<sequence>MEETQIPKRSERIKNRKKSGPPMILIGWGLMWLLLYTVPEEWKSIWLSIVIVVISLLVSFLIDKANINSKIKWIVSLSIYIVGIIIYVLQH</sequence>
<evidence type="ECO:0000256" key="1">
    <source>
        <dbReference type="SAM" id="MobiDB-lite"/>
    </source>
</evidence>
<feature type="compositionally biased region" description="Basic and acidic residues" evidence="1">
    <location>
        <begin position="1"/>
        <end position="13"/>
    </location>
</feature>
<accession>A0ABU1U1G0</accession>
<feature type="transmembrane region" description="Helical" evidence="2">
    <location>
        <begin position="44"/>
        <end position="62"/>
    </location>
</feature>
<dbReference type="EMBL" id="JAVDWA010000003">
    <property type="protein sequence ID" value="MDR7073297.1"/>
    <property type="molecule type" value="Genomic_DNA"/>
</dbReference>
<keyword evidence="2" id="KW-0472">Membrane</keyword>
<proteinExistence type="predicted"/>
<keyword evidence="2" id="KW-0812">Transmembrane</keyword>
<feature type="region of interest" description="Disordered" evidence="1">
    <location>
        <begin position="1"/>
        <end position="20"/>
    </location>
</feature>
<evidence type="ECO:0000313" key="3">
    <source>
        <dbReference type="EMBL" id="MDR7073297.1"/>
    </source>
</evidence>